<dbReference type="AlphaFoldDB" id="A0A7K1KMV1"/>
<evidence type="ECO:0000256" key="2">
    <source>
        <dbReference type="ARBA" id="ARBA00022475"/>
    </source>
</evidence>
<keyword evidence="2" id="KW-1003">Cell membrane</keyword>
<feature type="transmembrane region" description="Helical" evidence="6">
    <location>
        <begin position="89"/>
        <end position="107"/>
    </location>
</feature>
<dbReference type="GO" id="GO:0005886">
    <property type="term" value="C:plasma membrane"/>
    <property type="evidence" value="ECO:0007669"/>
    <property type="project" value="UniProtKB-SubCell"/>
</dbReference>
<keyword evidence="4 6" id="KW-1133">Transmembrane helix</keyword>
<dbReference type="Proteomes" id="UP000461162">
    <property type="component" value="Unassembled WGS sequence"/>
</dbReference>
<feature type="transmembrane region" description="Helical" evidence="6">
    <location>
        <begin position="113"/>
        <end position="133"/>
    </location>
</feature>
<evidence type="ECO:0000256" key="6">
    <source>
        <dbReference type="SAM" id="Phobius"/>
    </source>
</evidence>
<evidence type="ECO:0000256" key="3">
    <source>
        <dbReference type="ARBA" id="ARBA00022692"/>
    </source>
</evidence>
<proteinExistence type="predicted"/>
<sequence length="141" mass="15559">MKVLEMINQRVERLLVKSGFDRPDVRILVRNQIYVSLGTSLVIVLVTLASRWSLAFAAGAVLALVNFWALARVVEMLIRTQEGGPQKMFVIFVVKMTLSGLALYWLIGVERVPHWGLITGLGTVVINVAATGLSQVGRKRA</sequence>
<organism evidence="7 8">
    <name type="scientific">Pseudodesulfovibrio alkaliphilus</name>
    <dbReference type="NCBI Taxonomy" id="2661613"/>
    <lineage>
        <taxon>Bacteria</taxon>
        <taxon>Pseudomonadati</taxon>
        <taxon>Thermodesulfobacteriota</taxon>
        <taxon>Desulfovibrionia</taxon>
        <taxon>Desulfovibrionales</taxon>
        <taxon>Desulfovibrionaceae</taxon>
    </lineage>
</organism>
<dbReference type="RefSeq" id="WP_155934015.1">
    <property type="nucleotide sequence ID" value="NZ_WODC01000004.1"/>
</dbReference>
<gene>
    <name evidence="7" type="ORF">GKC30_07220</name>
</gene>
<dbReference type="EMBL" id="WODC01000004">
    <property type="protein sequence ID" value="MUM77416.1"/>
    <property type="molecule type" value="Genomic_DNA"/>
</dbReference>
<dbReference type="InterPro" id="IPR005598">
    <property type="entry name" value="ATP_synth_I"/>
</dbReference>
<accession>A0A7K1KMV1</accession>
<reference evidence="7 8" key="1">
    <citation type="submission" date="2019-11" db="EMBL/GenBank/DDBJ databases">
        <title>Pseudodesulfovibrio alkaliphilus, sp. nov., an alkaliphilic sulfate-reducing bacteria from mud volcano of Taman peninsula, Russia.</title>
        <authorList>
            <person name="Frolova A."/>
            <person name="Merkel A.Y."/>
            <person name="Slobodkin A.I."/>
        </authorList>
    </citation>
    <scope>NUCLEOTIDE SEQUENCE [LARGE SCALE GENOMIC DNA]</scope>
    <source>
        <strain evidence="7 8">F-1</strain>
    </source>
</reference>
<evidence type="ECO:0000313" key="7">
    <source>
        <dbReference type="EMBL" id="MUM77416.1"/>
    </source>
</evidence>
<comment type="caution">
    <text evidence="7">The sequence shown here is derived from an EMBL/GenBank/DDBJ whole genome shotgun (WGS) entry which is preliminary data.</text>
</comment>
<comment type="subcellular location">
    <subcellularLocation>
        <location evidence="1">Cell membrane</location>
        <topology evidence="1">Multi-pass membrane protein</topology>
    </subcellularLocation>
</comment>
<feature type="transmembrane region" description="Helical" evidence="6">
    <location>
        <begin position="32"/>
        <end position="49"/>
    </location>
</feature>
<evidence type="ECO:0008006" key="9">
    <source>
        <dbReference type="Google" id="ProtNLM"/>
    </source>
</evidence>
<evidence type="ECO:0000313" key="8">
    <source>
        <dbReference type="Proteomes" id="UP000461162"/>
    </source>
</evidence>
<dbReference type="Pfam" id="PF03899">
    <property type="entry name" value="ATP-synt_I"/>
    <property type="match status" value="1"/>
</dbReference>
<evidence type="ECO:0000256" key="5">
    <source>
        <dbReference type="ARBA" id="ARBA00023136"/>
    </source>
</evidence>
<feature type="transmembrane region" description="Helical" evidence="6">
    <location>
        <begin position="55"/>
        <end position="77"/>
    </location>
</feature>
<evidence type="ECO:0000256" key="1">
    <source>
        <dbReference type="ARBA" id="ARBA00004651"/>
    </source>
</evidence>
<keyword evidence="3 6" id="KW-0812">Transmembrane</keyword>
<keyword evidence="8" id="KW-1185">Reference proteome</keyword>
<name>A0A7K1KMV1_9BACT</name>
<keyword evidence="5 6" id="KW-0472">Membrane</keyword>
<evidence type="ECO:0000256" key="4">
    <source>
        <dbReference type="ARBA" id="ARBA00022989"/>
    </source>
</evidence>
<protein>
    <recommendedName>
        <fullName evidence="9">ATP synthase subunit I</fullName>
    </recommendedName>
</protein>